<feature type="binding site" evidence="7">
    <location>
        <begin position="317"/>
        <end position="321"/>
    </location>
    <ligand>
        <name>FMN</name>
        <dbReference type="ChEBI" id="CHEBI:58210"/>
    </ligand>
</feature>
<dbReference type="PANTHER" id="PTHR21085">
    <property type="entry name" value="CHORISMATE SYNTHASE"/>
    <property type="match status" value="1"/>
</dbReference>
<organism evidence="9 10">
    <name type="scientific">Geothrix limicola</name>
    <dbReference type="NCBI Taxonomy" id="2927978"/>
    <lineage>
        <taxon>Bacteria</taxon>
        <taxon>Pseudomonadati</taxon>
        <taxon>Acidobacteriota</taxon>
        <taxon>Holophagae</taxon>
        <taxon>Holophagales</taxon>
        <taxon>Holophagaceae</taxon>
        <taxon>Geothrix</taxon>
    </lineage>
</organism>
<feature type="binding site" evidence="7">
    <location>
        <position position="302"/>
    </location>
    <ligand>
        <name>FMN</name>
        <dbReference type="ChEBI" id="CHEBI:58210"/>
    </ligand>
</feature>
<dbReference type="InterPro" id="IPR035904">
    <property type="entry name" value="Chorismate_synth_AroC_sf"/>
</dbReference>
<gene>
    <name evidence="7 9" type="primary">aroC</name>
    <name evidence="9" type="ORF">GETHLI_10060</name>
</gene>
<feature type="region of interest" description="Disordered" evidence="8">
    <location>
        <begin position="274"/>
        <end position="302"/>
    </location>
</feature>
<dbReference type="InterPro" id="IPR000453">
    <property type="entry name" value="Chorismate_synth"/>
</dbReference>
<dbReference type="Gene3D" id="3.60.150.10">
    <property type="entry name" value="Chorismate synthase AroC"/>
    <property type="match status" value="1"/>
</dbReference>
<protein>
    <recommendedName>
        <fullName evidence="3 7">Chorismate synthase</fullName>
        <shortName evidence="7">CS</shortName>
        <ecNumber evidence="3 7">4.2.3.5</ecNumber>
    </recommendedName>
    <alternativeName>
        <fullName evidence="7">5-enolpyruvylshikimate-3-phosphate phospholyase</fullName>
    </alternativeName>
</protein>
<dbReference type="HAMAP" id="MF_00300">
    <property type="entry name" value="Chorismate_synth"/>
    <property type="match status" value="1"/>
</dbReference>
<dbReference type="Proteomes" id="UP001165069">
    <property type="component" value="Unassembled WGS sequence"/>
</dbReference>
<evidence type="ECO:0000256" key="5">
    <source>
        <dbReference type="ARBA" id="ARBA00023141"/>
    </source>
</evidence>
<evidence type="ECO:0000256" key="7">
    <source>
        <dbReference type="HAMAP-Rule" id="MF_00300"/>
    </source>
</evidence>
<keyword evidence="5 7" id="KW-0057">Aromatic amino acid biosynthesis</keyword>
<keyword evidence="7" id="KW-0285">Flavoprotein</keyword>
<name>A0ABQ5QCF4_9BACT</name>
<comment type="similarity">
    <text evidence="2 7">Belongs to the chorismate synthase family.</text>
</comment>
<dbReference type="EC" id="4.2.3.5" evidence="3 7"/>
<dbReference type="NCBIfam" id="TIGR00033">
    <property type="entry name" value="aroC"/>
    <property type="match status" value="1"/>
</dbReference>
<comment type="catalytic activity">
    <reaction evidence="7">
        <text>5-O-(1-carboxyvinyl)-3-phosphoshikimate = chorismate + phosphate</text>
        <dbReference type="Rhea" id="RHEA:21020"/>
        <dbReference type="ChEBI" id="CHEBI:29748"/>
        <dbReference type="ChEBI" id="CHEBI:43474"/>
        <dbReference type="ChEBI" id="CHEBI:57701"/>
        <dbReference type="EC" id="4.2.3.5"/>
    </reaction>
</comment>
<feature type="binding site" evidence="7">
    <location>
        <position position="73"/>
    </location>
    <ligand>
        <name>NADP(+)</name>
        <dbReference type="ChEBI" id="CHEBI:58349"/>
    </ligand>
</feature>
<keyword evidence="6 7" id="KW-0456">Lyase</keyword>
<comment type="subunit">
    <text evidence="7">Homotetramer.</text>
</comment>
<dbReference type="EMBL" id="BSDE01000001">
    <property type="protein sequence ID" value="GLH72504.1"/>
    <property type="molecule type" value="Genomic_DNA"/>
</dbReference>
<evidence type="ECO:0000256" key="4">
    <source>
        <dbReference type="ARBA" id="ARBA00022605"/>
    </source>
</evidence>
<feature type="binding site" evidence="7">
    <location>
        <begin position="150"/>
        <end position="152"/>
    </location>
    <ligand>
        <name>FMN</name>
        <dbReference type="ChEBI" id="CHEBI:58210"/>
    </ligand>
</feature>
<dbReference type="PROSITE" id="PS00789">
    <property type="entry name" value="CHORISMATE_SYNTHASE_3"/>
    <property type="match status" value="1"/>
</dbReference>
<evidence type="ECO:0000313" key="10">
    <source>
        <dbReference type="Proteomes" id="UP001165069"/>
    </source>
</evidence>
<keyword evidence="7" id="KW-0288">FMN</keyword>
<dbReference type="PIRSF" id="PIRSF001456">
    <property type="entry name" value="Chorismate_synth"/>
    <property type="match status" value="1"/>
</dbReference>
<comment type="function">
    <text evidence="7">Catalyzes the anti-1,4-elimination of the C-3 phosphate and the C-6 proR hydrogen from 5-enolpyruvylshikimate-3-phosphate (EPSP) to yield chorismate, which is the branch point compound that serves as the starting substrate for the three terminal pathways of aromatic amino acid biosynthesis. This reaction introduces a second double bond into the aromatic ring system.</text>
</comment>
<dbReference type="PANTHER" id="PTHR21085:SF0">
    <property type="entry name" value="CHORISMATE SYNTHASE"/>
    <property type="match status" value="1"/>
</dbReference>
<dbReference type="Pfam" id="PF01264">
    <property type="entry name" value="Chorismate_synt"/>
    <property type="match status" value="1"/>
</dbReference>
<proteinExistence type="inferred from homology"/>
<evidence type="ECO:0000256" key="8">
    <source>
        <dbReference type="SAM" id="MobiDB-lite"/>
    </source>
</evidence>
<keyword evidence="7" id="KW-0274">FAD</keyword>
<comment type="cofactor">
    <cofactor evidence="7">
        <name>FMNH2</name>
        <dbReference type="ChEBI" id="CHEBI:57618"/>
    </cofactor>
    <text evidence="7">Reduced FMN (FMNH(2)).</text>
</comment>
<evidence type="ECO:0000313" key="9">
    <source>
        <dbReference type="EMBL" id="GLH72504.1"/>
    </source>
</evidence>
<evidence type="ECO:0000256" key="1">
    <source>
        <dbReference type="ARBA" id="ARBA00005044"/>
    </source>
</evidence>
<evidence type="ECO:0000256" key="2">
    <source>
        <dbReference type="ARBA" id="ARBA00008014"/>
    </source>
</evidence>
<comment type="caution">
    <text evidence="9">The sequence shown here is derived from an EMBL/GenBank/DDBJ whole genome shotgun (WGS) entry which is preliminary data.</text>
</comment>
<keyword evidence="4 7" id="KW-0028">Amino-acid biosynthesis</keyword>
<evidence type="ECO:0000256" key="6">
    <source>
        <dbReference type="ARBA" id="ARBA00023239"/>
    </source>
</evidence>
<comment type="pathway">
    <text evidence="1 7">Metabolic intermediate biosynthesis; chorismate biosynthesis; chorismate from D-erythrose 4-phosphate and phosphoenolpyruvate: step 7/7.</text>
</comment>
<sequence>MPLSPGRTPPRDEAARQRHNGGMLFDSPSTFGRAFRIVTFGESHGAAVGVVMDGVKPGLPFDLEAIQREMDRRRPGQSNLVTPRSEADSVKVLSGVFEGKTTGHPIAMVVFNENQKSGDYKAISELFRPGHADLTYDRKYGIRDPRGGGRSSGRETLARVAAGAWAKQQLAALGVSVRGFNREIAGIPGTAVDWAFVEKNPLRVADPSTFESQKAAVEAARAEGDSVGGVCEVWIEGLPIGLGDPAFGKLDGLLALACMSIGAVKGVELGSGFESARRRGSENNDPLGPEGPEKNDAGGTLGGISTGAPVVVRMAVKPTSSITKTQRTIDRAGQAADIATHGRHDPCIAPRIVPVAEAMCALVVYDAWLTQQELREGGLPRQIEWDWDAIEALMPHPEGQQL</sequence>
<keyword evidence="10" id="KW-1185">Reference proteome</keyword>
<dbReference type="InterPro" id="IPR020541">
    <property type="entry name" value="Chorismate_synthase_CS"/>
</dbReference>
<reference evidence="9 10" key="1">
    <citation type="journal article" date="2023" name="Antonie Van Leeuwenhoek">
        <title>Mesoterricola silvestris gen. nov., sp. nov., Mesoterricola sediminis sp. nov., Geothrix oryzae sp. nov., Geothrix edaphica sp. nov., Geothrix rubra sp. nov., and Geothrix limicola sp. nov., six novel members of Acidobacteriota isolated from soils.</title>
        <authorList>
            <person name="Itoh H."/>
            <person name="Sugisawa Y."/>
            <person name="Mise K."/>
            <person name="Xu Z."/>
            <person name="Kuniyasu M."/>
            <person name="Ushijima N."/>
            <person name="Kawano K."/>
            <person name="Kobayashi E."/>
            <person name="Shiratori Y."/>
            <person name="Masuda Y."/>
            <person name="Senoo K."/>
        </authorList>
    </citation>
    <scope>NUCLEOTIDE SEQUENCE [LARGE SCALE GENOMIC DNA]</scope>
    <source>
        <strain evidence="9 10">Red804</strain>
    </source>
</reference>
<feature type="binding site" evidence="7">
    <location>
        <position position="343"/>
    </location>
    <ligand>
        <name>FMN</name>
        <dbReference type="ChEBI" id="CHEBI:58210"/>
    </ligand>
</feature>
<dbReference type="SUPFAM" id="SSF103263">
    <property type="entry name" value="Chorismate synthase, AroC"/>
    <property type="match status" value="1"/>
</dbReference>
<keyword evidence="7" id="KW-0521">NADP</keyword>
<evidence type="ECO:0000256" key="3">
    <source>
        <dbReference type="ARBA" id="ARBA00013036"/>
    </source>
</evidence>
<feature type="region of interest" description="Disordered" evidence="8">
    <location>
        <begin position="1"/>
        <end position="25"/>
    </location>
</feature>
<accession>A0ABQ5QCF4</accession>
<dbReference type="NCBIfam" id="NF003793">
    <property type="entry name" value="PRK05382.1"/>
    <property type="match status" value="1"/>
</dbReference>
<dbReference type="CDD" id="cd07304">
    <property type="entry name" value="Chorismate_synthase"/>
    <property type="match status" value="1"/>
</dbReference>
<comment type="caution">
    <text evidence="7">Lacks conserved residue(s) required for the propagation of feature annotation.</text>
</comment>